<gene>
    <name evidence="1" type="ORF">H9Q80_03885</name>
</gene>
<name>A0A7G9GQL8_9FIRM</name>
<dbReference type="EMBL" id="CP060636">
    <property type="protein sequence ID" value="QNM13100.1"/>
    <property type="molecule type" value="Genomic_DNA"/>
</dbReference>
<dbReference type="KEGG" id="ehn:H9Q80_03885"/>
<dbReference type="RefSeq" id="WP_002610951.1">
    <property type="nucleotide sequence ID" value="NZ_CP060636.1"/>
</dbReference>
<evidence type="ECO:0008006" key="3">
    <source>
        <dbReference type="Google" id="ProtNLM"/>
    </source>
</evidence>
<keyword evidence="2" id="KW-1185">Reference proteome</keyword>
<evidence type="ECO:0000313" key="1">
    <source>
        <dbReference type="EMBL" id="QNM13100.1"/>
    </source>
</evidence>
<evidence type="ECO:0000313" key="2">
    <source>
        <dbReference type="Proteomes" id="UP000515856"/>
    </source>
</evidence>
<dbReference type="AlphaFoldDB" id="A0A7G9GQL8"/>
<proteinExistence type="predicted"/>
<sequence length="145" mass="17131">MRQKLHEDDKRKRVNVLLSNNERELLKEKMDKYGYADLSSYLRDAGIYERLYLEDIDGKKEISELVSNMIGEIRKYLFEQNKILMKSSLTRNDIQLLSEQNDKILESNMNLVKLINEVLWVSSRVIAEDPSRFVQQAKLFDDDAK</sequence>
<reference evidence="1 2" key="1">
    <citation type="submission" date="2020-08" db="EMBL/GenBank/DDBJ databases">
        <authorList>
            <person name="Liu C."/>
            <person name="Sun Q."/>
        </authorList>
    </citation>
    <scope>NUCLEOTIDE SEQUENCE [LARGE SCALE GENOMIC DNA]</scope>
    <source>
        <strain evidence="1 2">NSJ-61</strain>
    </source>
</reference>
<organism evidence="1 2">
    <name type="scientific">[Eubacterium] hominis</name>
    <dbReference type="NCBI Taxonomy" id="2764325"/>
    <lineage>
        <taxon>Bacteria</taxon>
        <taxon>Bacillati</taxon>
        <taxon>Bacillota</taxon>
        <taxon>Erysipelotrichia</taxon>
        <taxon>Erysipelotrichales</taxon>
        <taxon>Erysipelotrichaceae</taxon>
        <taxon>Amedibacillus</taxon>
    </lineage>
</organism>
<accession>A0A7G9GQL8</accession>
<dbReference type="Proteomes" id="UP000515856">
    <property type="component" value="Chromosome"/>
</dbReference>
<protein>
    <recommendedName>
        <fullName evidence="3">Mobilization protein</fullName>
    </recommendedName>
</protein>